<proteinExistence type="predicted"/>
<protein>
    <submittedName>
        <fullName evidence="1">Uncharacterized protein</fullName>
    </submittedName>
</protein>
<evidence type="ECO:0000313" key="2">
    <source>
        <dbReference type="Proteomes" id="UP000601099"/>
    </source>
</evidence>
<comment type="caution">
    <text evidence="1">The sequence shown here is derived from an EMBL/GenBank/DDBJ whole genome shotgun (WGS) entry which is preliminary data.</text>
</comment>
<evidence type="ECO:0000313" key="1">
    <source>
        <dbReference type="EMBL" id="MBG8552864.1"/>
    </source>
</evidence>
<name>A0ABS0KYD3_9BACT</name>
<gene>
    <name evidence="1" type="ORF">I5L79_04855</name>
</gene>
<sequence>MNNIRKAAYRNIIYQFLLDVRTEPVPLMDDKRAIIKGRYAGPVAYQLHNLALASVNDFVDFDERHFWASIDSFNQRNPETNIIHLRVAFEALLRSG</sequence>
<dbReference type="Proteomes" id="UP000601099">
    <property type="component" value="Unassembled WGS sequence"/>
</dbReference>
<accession>A0ABS0KYD3</accession>
<keyword evidence="2" id="KW-1185">Reference proteome</keyword>
<reference evidence="1 2" key="1">
    <citation type="submission" date="2020-11" db="EMBL/GenBank/DDBJ databases">
        <title>Hymenobacter sp.</title>
        <authorList>
            <person name="Kim M.K."/>
        </authorList>
    </citation>
    <scope>NUCLEOTIDE SEQUENCE [LARGE SCALE GENOMIC DNA]</scope>
    <source>
        <strain evidence="1 2">BT594</strain>
    </source>
</reference>
<dbReference type="RefSeq" id="WP_196953901.1">
    <property type="nucleotide sequence ID" value="NZ_JADWYK010000002.1"/>
</dbReference>
<organism evidence="1 2">
    <name type="scientific">Hymenobacter guriensis</name>
    <dbReference type="NCBI Taxonomy" id="2793065"/>
    <lineage>
        <taxon>Bacteria</taxon>
        <taxon>Pseudomonadati</taxon>
        <taxon>Bacteroidota</taxon>
        <taxon>Cytophagia</taxon>
        <taxon>Cytophagales</taxon>
        <taxon>Hymenobacteraceae</taxon>
        <taxon>Hymenobacter</taxon>
    </lineage>
</organism>
<dbReference type="EMBL" id="JADWYK010000002">
    <property type="protein sequence ID" value="MBG8552864.1"/>
    <property type="molecule type" value="Genomic_DNA"/>
</dbReference>